<feature type="region of interest" description="Disordered" evidence="1">
    <location>
        <begin position="246"/>
        <end position="292"/>
    </location>
</feature>
<feature type="compositionally biased region" description="Polar residues" evidence="1">
    <location>
        <begin position="263"/>
        <end position="274"/>
    </location>
</feature>
<proteinExistence type="predicted"/>
<dbReference type="Proteomes" id="UP000585474">
    <property type="component" value="Unassembled WGS sequence"/>
</dbReference>
<dbReference type="OrthoDB" id="733571at2759"/>
<feature type="region of interest" description="Disordered" evidence="1">
    <location>
        <begin position="84"/>
        <end position="114"/>
    </location>
</feature>
<dbReference type="PANTHER" id="PTHR31182">
    <property type="entry name" value="C2 NT-TYPE DOMAIN-CONTAINING PROTEIN"/>
    <property type="match status" value="1"/>
</dbReference>
<feature type="compositionally biased region" description="Basic and acidic residues" evidence="1">
    <location>
        <begin position="278"/>
        <end position="292"/>
    </location>
</feature>
<feature type="compositionally biased region" description="Basic and acidic residues" evidence="1">
    <location>
        <begin position="84"/>
        <end position="96"/>
    </location>
</feature>
<organism evidence="2 3">
    <name type="scientific">Actinidia rufa</name>
    <dbReference type="NCBI Taxonomy" id="165716"/>
    <lineage>
        <taxon>Eukaryota</taxon>
        <taxon>Viridiplantae</taxon>
        <taxon>Streptophyta</taxon>
        <taxon>Embryophyta</taxon>
        <taxon>Tracheophyta</taxon>
        <taxon>Spermatophyta</taxon>
        <taxon>Magnoliopsida</taxon>
        <taxon>eudicotyledons</taxon>
        <taxon>Gunneridae</taxon>
        <taxon>Pentapetalae</taxon>
        <taxon>asterids</taxon>
        <taxon>Ericales</taxon>
        <taxon>Actinidiaceae</taxon>
        <taxon>Actinidia</taxon>
    </lineage>
</organism>
<feature type="region of interest" description="Disordered" evidence="1">
    <location>
        <begin position="492"/>
        <end position="512"/>
    </location>
</feature>
<evidence type="ECO:0000256" key="1">
    <source>
        <dbReference type="SAM" id="MobiDB-lite"/>
    </source>
</evidence>
<name>A0A7J0GC33_9ERIC</name>
<protein>
    <submittedName>
        <fullName evidence="2">Uncharacterized protein</fullName>
    </submittedName>
</protein>
<evidence type="ECO:0000313" key="3">
    <source>
        <dbReference type="Proteomes" id="UP000585474"/>
    </source>
</evidence>
<keyword evidence="3" id="KW-1185">Reference proteome</keyword>
<dbReference type="EMBL" id="BJWL01000020">
    <property type="protein sequence ID" value="GFZ08353.1"/>
    <property type="molecule type" value="Genomic_DNA"/>
</dbReference>
<comment type="caution">
    <text evidence="2">The sequence shown here is derived from an EMBL/GenBank/DDBJ whole genome shotgun (WGS) entry which is preliminary data.</text>
</comment>
<accession>A0A7J0GC33</accession>
<sequence length="578" mass="64968">MVVGMMKWSRWPTGSTAAEKKFQVKLKEIKLKGFVDYNASVDERRESNGGGGEMERMSEARFRSIPPEATETCFHRNGCEERRTGQVGGRVRERVQLSDGAQGPRSRAPRGKVNWGGREGVVEFGRRNNFKDECLIEAKVCLNLVEVRDSHDSPGIVHNSTESKNVDVARGNYNEGKERQKIEEEVSWDDSDESALFDSEGTITHPVDAYGSGPSSETQLDSVKKAGLFSWKRRRLSFKLEKTKLPPSTKKTIDDDDVVDPHQSGSPVSDSVTPSLKPKLEGQEESSTRGHWEAKELISRDGQAKLKAGVFFASFDQRSDKAAGESACTALVAVIAHWLQSNQADTPTRSEFDRLIVEGSSEWRKLCDNGDLISRFPNKHFDLDTVIQAGLRPISVFPEKSFIGFFGPEKFESLKGVMSFDHIWDEIKSEAESKKTRVYIVSWNDHFFVLRVDANAYYLIDTLGERLYEGCNQAYVLRFDDSSLMHAKVKTERGSSKEVSGGEPNKPEAKEEEICRGKECCREFIKRFLAAIPLKELESAEEKEPVSYFALHQRLQIEFNFSYSFPSLSSSSSSSPNS</sequence>
<gene>
    <name evidence="2" type="ORF">Acr_20g0001610</name>
</gene>
<dbReference type="AlphaFoldDB" id="A0A7J0GC33"/>
<evidence type="ECO:0000313" key="2">
    <source>
        <dbReference type="EMBL" id="GFZ08353.1"/>
    </source>
</evidence>
<dbReference type="PANTHER" id="PTHR31182:SF17">
    <property type="entry name" value="EEIG1_EHBP1 PROTEIN AMINO-TERMINAL DOMAIN PROTEIN"/>
    <property type="match status" value="1"/>
</dbReference>
<reference evidence="2 3" key="1">
    <citation type="submission" date="2019-07" db="EMBL/GenBank/DDBJ databases">
        <title>De Novo Assembly of kiwifruit Actinidia rufa.</title>
        <authorList>
            <person name="Sugita-Konishi S."/>
            <person name="Sato K."/>
            <person name="Mori E."/>
            <person name="Abe Y."/>
            <person name="Kisaki G."/>
            <person name="Hamano K."/>
            <person name="Suezawa K."/>
            <person name="Otani M."/>
            <person name="Fukuda T."/>
            <person name="Manabe T."/>
            <person name="Gomi K."/>
            <person name="Tabuchi M."/>
            <person name="Akimitsu K."/>
            <person name="Kataoka I."/>
        </authorList>
    </citation>
    <scope>NUCLEOTIDE SEQUENCE [LARGE SCALE GENOMIC DNA]</scope>
    <source>
        <strain evidence="3">cv. Fuchu</strain>
    </source>
</reference>